<feature type="transmembrane region" description="Helical" evidence="1">
    <location>
        <begin position="137"/>
        <end position="157"/>
    </location>
</feature>
<dbReference type="RefSeq" id="WP_253449450.1">
    <property type="nucleotide sequence ID" value="NZ_JALJYF010000002.1"/>
</dbReference>
<accession>A0ABT1G9P4</accession>
<keyword evidence="1" id="KW-0812">Transmembrane</keyword>
<sequence>MIGTADKGKRNRPKAWIEHYDRCRRHPENRRMHAIGLPLVTVGLLMLIWPLEFLVGGGADRSIVPVALLAVMAMAAYGCLISFPLTITLMLLLLPLLLLLDALAGAGVLMVPSGTALLAAGWLLLYRGQRQEGTPPFLLGRLQYLPVGLLWLLSLVFRQLKLPW</sequence>
<organism evidence="2 3">
    <name type="scientific">Natronospira proteinivora</name>
    <dbReference type="NCBI Taxonomy" id="1807133"/>
    <lineage>
        <taxon>Bacteria</taxon>
        <taxon>Pseudomonadati</taxon>
        <taxon>Pseudomonadota</taxon>
        <taxon>Gammaproteobacteria</taxon>
        <taxon>Natronospirales</taxon>
        <taxon>Natronospiraceae</taxon>
        <taxon>Natronospira</taxon>
    </lineage>
</organism>
<feature type="transmembrane region" description="Helical" evidence="1">
    <location>
        <begin position="92"/>
        <end position="125"/>
    </location>
</feature>
<name>A0ABT1G9P4_9GAMM</name>
<comment type="caution">
    <text evidence="2">The sequence shown here is derived from an EMBL/GenBank/DDBJ whole genome shotgun (WGS) entry which is preliminary data.</text>
</comment>
<evidence type="ECO:0000313" key="2">
    <source>
        <dbReference type="EMBL" id="MCP1728044.1"/>
    </source>
</evidence>
<evidence type="ECO:0000313" key="3">
    <source>
        <dbReference type="Proteomes" id="UP001523550"/>
    </source>
</evidence>
<dbReference type="EMBL" id="JALJYF010000002">
    <property type="protein sequence ID" value="MCP1728044.1"/>
    <property type="molecule type" value="Genomic_DNA"/>
</dbReference>
<reference evidence="2 3" key="1">
    <citation type="submission" date="2022-03" db="EMBL/GenBank/DDBJ databases">
        <title>Genomic Encyclopedia of Type Strains, Phase III (KMG-III): the genomes of soil and plant-associated and newly described type strains.</title>
        <authorList>
            <person name="Whitman W."/>
        </authorList>
    </citation>
    <scope>NUCLEOTIDE SEQUENCE [LARGE SCALE GENOMIC DNA]</scope>
    <source>
        <strain evidence="2 3">BSker1</strain>
    </source>
</reference>
<protein>
    <submittedName>
        <fullName evidence="2">Membrane protein YGL010W</fullName>
    </submittedName>
</protein>
<keyword evidence="3" id="KW-1185">Reference proteome</keyword>
<keyword evidence="1" id="KW-1133">Transmembrane helix</keyword>
<gene>
    <name evidence="2" type="ORF">J2T60_002044</name>
</gene>
<proteinExistence type="predicted"/>
<feature type="transmembrane region" description="Helical" evidence="1">
    <location>
        <begin position="63"/>
        <end position="85"/>
    </location>
</feature>
<dbReference type="Proteomes" id="UP001523550">
    <property type="component" value="Unassembled WGS sequence"/>
</dbReference>
<keyword evidence="1" id="KW-0472">Membrane</keyword>
<evidence type="ECO:0000256" key="1">
    <source>
        <dbReference type="SAM" id="Phobius"/>
    </source>
</evidence>
<feature type="transmembrane region" description="Helical" evidence="1">
    <location>
        <begin position="32"/>
        <end position="51"/>
    </location>
</feature>